<organism evidence="3 4">
    <name type="scientific">Malassezia vespertilionis</name>
    <dbReference type="NCBI Taxonomy" id="2020962"/>
    <lineage>
        <taxon>Eukaryota</taxon>
        <taxon>Fungi</taxon>
        <taxon>Dikarya</taxon>
        <taxon>Basidiomycota</taxon>
        <taxon>Ustilaginomycotina</taxon>
        <taxon>Malasseziomycetes</taxon>
        <taxon>Malasseziales</taxon>
        <taxon>Malasseziaceae</taxon>
        <taxon>Malassezia</taxon>
    </lineage>
</organism>
<dbReference type="InterPro" id="IPR021757">
    <property type="entry name" value="Ribosomal_mL46_N"/>
</dbReference>
<dbReference type="STRING" id="2020962.A0A2N1JGX5"/>
<dbReference type="Pfam" id="PF11788">
    <property type="entry name" value="MRP-L46"/>
    <property type="match status" value="1"/>
</dbReference>
<dbReference type="Gene3D" id="3.90.79.10">
    <property type="entry name" value="Nucleoside Triphosphate Pyrophosphohydrolase"/>
    <property type="match status" value="2"/>
</dbReference>
<dbReference type="Proteomes" id="UP000232875">
    <property type="component" value="Unassembled WGS sequence"/>
</dbReference>
<keyword evidence="4" id="KW-1185">Reference proteome</keyword>
<protein>
    <submittedName>
        <fullName evidence="3">Mrpl17p</fullName>
    </submittedName>
</protein>
<evidence type="ECO:0000256" key="1">
    <source>
        <dbReference type="SAM" id="MobiDB-lite"/>
    </source>
</evidence>
<evidence type="ECO:0000313" key="3">
    <source>
        <dbReference type="EMBL" id="PKI85800.1"/>
    </source>
</evidence>
<dbReference type="AlphaFoldDB" id="A0A2N1JGX5"/>
<dbReference type="PANTHER" id="PTHR13124">
    <property type="entry name" value="39S RIBOSOMAL PROTEIN L46, MITOCHONDRIAL PRECURSOR-RELATED"/>
    <property type="match status" value="1"/>
</dbReference>
<dbReference type="OrthoDB" id="414075at2759"/>
<reference evidence="3 4" key="1">
    <citation type="submission" date="2017-10" db="EMBL/GenBank/DDBJ databases">
        <title>A novel species of cold-tolerant Malassezia isolated from bats.</title>
        <authorList>
            <person name="Lorch J.M."/>
            <person name="Palmer J.M."/>
            <person name="Vanderwolf K.J."/>
            <person name="Schmidt K.Z."/>
            <person name="Verant M.L."/>
            <person name="Weller T.J."/>
            <person name="Blehert D.S."/>
        </authorList>
    </citation>
    <scope>NUCLEOTIDE SEQUENCE [LARGE SCALE GENOMIC DNA]</scope>
    <source>
        <strain evidence="3 4">NWHC:44797-103</strain>
    </source>
</reference>
<dbReference type="EMBL" id="KZ454987">
    <property type="protein sequence ID" value="PKI85800.1"/>
    <property type="molecule type" value="Genomic_DNA"/>
</dbReference>
<name>A0A2N1JGX5_9BASI</name>
<sequence length="220" mass="24922">MVTRAPVLQRDPTAFEREYYRFNVELANRLQQPFPRDLYFKKGSAAGARFDEYYTALQKTWEVKPETKGLANDAGKGVASSESDSTLYQTLPRTTEADKNHDTHSLERALDRTLYLVVSTKGAQAPKWAFPAQRLPDQRTSIDTLHGTAMNGVLETFGDTMDLWLTYILRARILAGKPAPASKDVDFAWLTKEEIQQRLADDGSQESSQYWEKIEGLLDP</sequence>
<dbReference type="PANTHER" id="PTHR13124:SF12">
    <property type="entry name" value="LARGE RIBOSOMAL SUBUNIT PROTEIN ML46"/>
    <property type="match status" value="1"/>
</dbReference>
<dbReference type="InterPro" id="IPR040008">
    <property type="entry name" value="Ribosomal_mL46"/>
</dbReference>
<dbReference type="GO" id="GO:0005762">
    <property type="term" value="C:mitochondrial large ribosomal subunit"/>
    <property type="evidence" value="ECO:0007669"/>
    <property type="project" value="TreeGrafter"/>
</dbReference>
<feature type="region of interest" description="Disordered" evidence="1">
    <location>
        <begin position="198"/>
        <end position="220"/>
    </location>
</feature>
<accession>A0A2N1JGX5</accession>
<evidence type="ECO:0000313" key="4">
    <source>
        <dbReference type="Proteomes" id="UP000232875"/>
    </source>
</evidence>
<gene>
    <name evidence="3" type="primary">MRPL17</name>
    <name evidence="3" type="ORF">MVES_000638</name>
</gene>
<feature type="domain" description="Large ribosomal subunit protein mL46 N-terminal" evidence="2">
    <location>
        <begin position="2"/>
        <end position="98"/>
    </location>
</feature>
<dbReference type="GO" id="GO:0003735">
    <property type="term" value="F:structural constituent of ribosome"/>
    <property type="evidence" value="ECO:0007669"/>
    <property type="project" value="InterPro"/>
</dbReference>
<evidence type="ECO:0000259" key="2">
    <source>
        <dbReference type="Pfam" id="PF11788"/>
    </source>
</evidence>
<proteinExistence type="predicted"/>